<feature type="transmembrane region" description="Helical" evidence="6">
    <location>
        <begin position="95"/>
        <end position="116"/>
    </location>
</feature>
<dbReference type="PANTHER" id="PTHR32322">
    <property type="entry name" value="INNER MEMBRANE TRANSPORTER"/>
    <property type="match status" value="1"/>
</dbReference>
<dbReference type="RefSeq" id="WP_301142527.1">
    <property type="nucleotide sequence ID" value="NZ_JAUHQA010000001.1"/>
</dbReference>
<evidence type="ECO:0000256" key="5">
    <source>
        <dbReference type="ARBA" id="ARBA00023136"/>
    </source>
</evidence>
<feature type="transmembrane region" description="Helical" evidence="6">
    <location>
        <begin position="151"/>
        <end position="172"/>
    </location>
</feature>
<comment type="subcellular location">
    <subcellularLocation>
        <location evidence="1">Membrane</location>
        <topology evidence="1">Multi-pass membrane protein</topology>
    </subcellularLocation>
</comment>
<dbReference type="InterPro" id="IPR037185">
    <property type="entry name" value="EmrE-like"/>
</dbReference>
<evidence type="ECO:0000256" key="2">
    <source>
        <dbReference type="ARBA" id="ARBA00007362"/>
    </source>
</evidence>
<evidence type="ECO:0000256" key="6">
    <source>
        <dbReference type="SAM" id="Phobius"/>
    </source>
</evidence>
<comment type="caution">
    <text evidence="8">The sequence shown here is derived from an EMBL/GenBank/DDBJ whole genome shotgun (WGS) entry which is preliminary data.</text>
</comment>
<name>A0ABT8GHX0_9MICO</name>
<dbReference type="InterPro" id="IPR050638">
    <property type="entry name" value="AA-Vitamin_Transporters"/>
</dbReference>
<proteinExistence type="inferred from homology"/>
<keyword evidence="3 6" id="KW-0812">Transmembrane</keyword>
<evidence type="ECO:0000256" key="4">
    <source>
        <dbReference type="ARBA" id="ARBA00022989"/>
    </source>
</evidence>
<keyword evidence="4 6" id="KW-1133">Transmembrane helix</keyword>
<evidence type="ECO:0000313" key="9">
    <source>
        <dbReference type="Proteomes" id="UP001172708"/>
    </source>
</evidence>
<feature type="transmembrane region" description="Helical" evidence="6">
    <location>
        <begin position="270"/>
        <end position="287"/>
    </location>
</feature>
<evidence type="ECO:0000259" key="7">
    <source>
        <dbReference type="Pfam" id="PF00892"/>
    </source>
</evidence>
<dbReference type="Pfam" id="PF00892">
    <property type="entry name" value="EamA"/>
    <property type="match status" value="2"/>
</dbReference>
<feature type="transmembrane region" description="Helical" evidence="6">
    <location>
        <begin position="184"/>
        <end position="205"/>
    </location>
</feature>
<keyword evidence="9" id="KW-1185">Reference proteome</keyword>
<gene>
    <name evidence="8" type="ORF">QQX02_08855</name>
</gene>
<feature type="transmembrane region" description="Helical" evidence="6">
    <location>
        <begin position="211"/>
        <end position="230"/>
    </location>
</feature>
<sequence>MRTRDFLLVLLAAALWGTGGVLGTLLADDGQVPPASVAMWRMLVAGSALSLWLVARGALRLRSLTAPMLRRLLATGALIAAFEVLYFTSIALAGVGLATLVAIGSAPAWVVLWDWVRRGDRPDARRTLALVVALAGLVALLGSSLDAGDGALAGVALSIATGAVFAGVTVVNRVAVPGLGAARLTALAFSAGGLMLVPVAVLLGWGAPAGVVSWGYALALGIGSTALAYLAYLTGLQTVPPFVATVVALVEPLVAAVLGALIFVERIGPGGLLGGAALASAVVLLRPQRDEPATLH</sequence>
<dbReference type="EMBL" id="JAUHQA010000001">
    <property type="protein sequence ID" value="MDN4481028.1"/>
    <property type="molecule type" value="Genomic_DNA"/>
</dbReference>
<evidence type="ECO:0000256" key="3">
    <source>
        <dbReference type="ARBA" id="ARBA00022692"/>
    </source>
</evidence>
<feature type="transmembrane region" description="Helical" evidence="6">
    <location>
        <begin position="242"/>
        <end position="264"/>
    </location>
</feature>
<feature type="transmembrane region" description="Helical" evidence="6">
    <location>
        <begin position="39"/>
        <end position="59"/>
    </location>
</feature>
<dbReference type="InterPro" id="IPR000620">
    <property type="entry name" value="EamA_dom"/>
</dbReference>
<evidence type="ECO:0000313" key="8">
    <source>
        <dbReference type="EMBL" id="MDN4481028.1"/>
    </source>
</evidence>
<dbReference type="Proteomes" id="UP001172708">
    <property type="component" value="Unassembled WGS sequence"/>
</dbReference>
<feature type="domain" description="EamA" evidence="7">
    <location>
        <begin position="153"/>
        <end position="285"/>
    </location>
</feature>
<feature type="transmembrane region" description="Helical" evidence="6">
    <location>
        <begin position="71"/>
        <end position="89"/>
    </location>
</feature>
<accession>A0ABT8GHX0</accession>
<dbReference type="SUPFAM" id="SSF103481">
    <property type="entry name" value="Multidrug resistance efflux transporter EmrE"/>
    <property type="match status" value="2"/>
</dbReference>
<organism evidence="8 9">
    <name type="scientific">Demequina muriae</name>
    <dbReference type="NCBI Taxonomy" id="3051664"/>
    <lineage>
        <taxon>Bacteria</taxon>
        <taxon>Bacillati</taxon>
        <taxon>Actinomycetota</taxon>
        <taxon>Actinomycetes</taxon>
        <taxon>Micrococcales</taxon>
        <taxon>Demequinaceae</taxon>
        <taxon>Demequina</taxon>
    </lineage>
</organism>
<dbReference type="PANTHER" id="PTHR32322:SF2">
    <property type="entry name" value="EAMA DOMAIN-CONTAINING PROTEIN"/>
    <property type="match status" value="1"/>
</dbReference>
<evidence type="ECO:0000256" key="1">
    <source>
        <dbReference type="ARBA" id="ARBA00004141"/>
    </source>
</evidence>
<comment type="similarity">
    <text evidence="2">Belongs to the EamA transporter family.</text>
</comment>
<reference evidence="8" key="1">
    <citation type="submission" date="2023-06" db="EMBL/GenBank/DDBJ databases">
        <title>Egi l300058.</title>
        <authorList>
            <person name="Gao L."/>
            <person name="Fang B.-Z."/>
            <person name="Li W.-J."/>
        </authorList>
    </citation>
    <scope>NUCLEOTIDE SEQUENCE</scope>
    <source>
        <strain evidence="8">EGI L300058</strain>
    </source>
</reference>
<feature type="transmembrane region" description="Helical" evidence="6">
    <location>
        <begin position="128"/>
        <end position="145"/>
    </location>
</feature>
<keyword evidence="5 6" id="KW-0472">Membrane</keyword>
<feature type="domain" description="EamA" evidence="7">
    <location>
        <begin position="7"/>
        <end position="140"/>
    </location>
</feature>
<protein>
    <submittedName>
        <fullName evidence="8">EamA family transporter</fullName>
    </submittedName>
</protein>